<feature type="domain" description="P-type ATPase A" evidence="2">
    <location>
        <begin position="57"/>
        <end position="99"/>
    </location>
</feature>
<protein>
    <recommendedName>
        <fullName evidence="2">P-type ATPase A domain-containing protein</fullName>
    </recommendedName>
</protein>
<dbReference type="Proteomes" id="UP000295252">
    <property type="component" value="Chromosome VII"/>
</dbReference>
<dbReference type="Gramene" id="CDP16395">
    <property type="protein sequence ID" value="CDP16395"/>
    <property type="gene ID" value="GSCOC_T00018252001"/>
</dbReference>
<dbReference type="Gene3D" id="2.70.150.10">
    <property type="entry name" value="Calcium-transporting ATPase, cytoplasmic transduction domain A"/>
    <property type="match status" value="1"/>
</dbReference>
<dbReference type="PANTHER" id="PTHR42861">
    <property type="entry name" value="CALCIUM-TRANSPORTING ATPASE"/>
    <property type="match status" value="1"/>
</dbReference>
<accession>A0A068V6J1</accession>
<dbReference type="OrthoDB" id="116380at2759"/>
<keyword evidence="1" id="KW-0460">Magnesium</keyword>
<evidence type="ECO:0000259" key="2">
    <source>
        <dbReference type="Pfam" id="PF00122"/>
    </source>
</evidence>
<dbReference type="InterPro" id="IPR059000">
    <property type="entry name" value="ATPase_P-type_domA"/>
</dbReference>
<dbReference type="AlphaFoldDB" id="A0A068V6J1"/>
<proteinExistence type="predicted"/>
<dbReference type="Pfam" id="PF00122">
    <property type="entry name" value="E1-E2_ATPase"/>
    <property type="match status" value="1"/>
</dbReference>
<evidence type="ECO:0000313" key="4">
    <source>
        <dbReference type="Proteomes" id="UP000295252"/>
    </source>
</evidence>
<sequence>MTWKPGNKETLFPYLLLLEQQRQRNTFSKYVTCFHISNNKEQQRNQIILQFCLESEDVSILVPGDIISIKLVDIIPADARLLDRDPLKIDPSALTGESIQFFRSDYGICSQLNFSVLLLRCLTEKLQLLAYHFDERSIFHEMALFFIQCSCRLRICT</sequence>
<name>A0A068V6J1_COFCA</name>
<dbReference type="SUPFAM" id="SSF81653">
    <property type="entry name" value="Calcium ATPase, transduction domain A"/>
    <property type="match status" value="1"/>
</dbReference>
<dbReference type="EMBL" id="HG739207">
    <property type="protein sequence ID" value="CDP16395.1"/>
    <property type="molecule type" value="Genomic_DNA"/>
</dbReference>
<organism evidence="3 4">
    <name type="scientific">Coffea canephora</name>
    <name type="common">Robusta coffee</name>
    <dbReference type="NCBI Taxonomy" id="49390"/>
    <lineage>
        <taxon>Eukaryota</taxon>
        <taxon>Viridiplantae</taxon>
        <taxon>Streptophyta</taxon>
        <taxon>Embryophyta</taxon>
        <taxon>Tracheophyta</taxon>
        <taxon>Spermatophyta</taxon>
        <taxon>Magnoliopsida</taxon>
        <taxon>eudicotyledons</taxon>
        <taxon>Gunneridae</taxon>
        <taxon>Pentapetalae</taxon>
        <taxon>asterids</taxon>
        <taxon>lamiids</taxon>
        <taxon>Gentianales</taxon>
        <taxon>Rubiaceae</taxon>
        <taxon>Ixoroideae</taxon>
        <taxon>Gardenieae complex</taxon>
        <taxon>Bertiereae - Coffeeae clade</taxon>
        <taxon>Coffeeae</taxon>
        <taxon>Coffea</taxon>
    </lineage>
</organism>
<dbReference type="STRING" id="49390.A0A068V6J1"/>
<dbReference type="InParanoid" id="A0A068V6J1"/>
<evidence type="ECO:0000313" key="3">
    <source>
        <dbReference type="EMBL" id="CDP16395.1"/>
    </source>
</evidence>
<evidence type="ECO:0000256" key="1">
    <source>
        <dbReference type="ARBA" id="ARBA00022842"/>
    </source>
</evidence>
<keyword evidence="4" id="KW-1185">Reference proteome</keyword>
<gene>
    <name evidence="3" type="ORF">GSCOC_T00018252001</name>
</gene>
<dbReference type="InterPro" id="IPR008250">
    <property type="entry name" value="ATPase_P-typ_transduc_dom_A_sf"/>
</dbReference>
<reference evidence="4" key="1">
    <citation type="journal article" date="2014" name="Science">
        <title>The coffee genome provides insight into the convergent evolution of caffeine biosynthesis.</title>
        <authorList>
            <person name="Denoeud F."/>
            <person name="Carretero-Paulet L."/>
            <person name="Dereeper A."/>
            <person name="Droc G."/>
            <person name="Guyot R."/>
            <person name="Pietrella M."/>
            <person name="Zheng C."/>
            <person name="Alberti A."/>
            <person name="Anthony F."/>
            <person name="Aprea G."/>
            <person name="Aury J.M."/>
            <person name="Bento P."/>
            <person name="Bernard M."/>
            <person name="Bocs S."/>
            <person name="Campa C."/>
            <person name="Cenci A."/>
            <person name="Combes M.C."/>
            <person name="Crouzillat D."/>
            <person name="Da Silva C."/>
            <person name="Daddiego L."/>
            <person name="De Bellis F."/>
            <person name="Dussert S."/>
            <person name="Garsmeur O."/>
            <person name="Gayraud T."/>
            <person name="Guignon V."/>
            <person name="Jahn K."/>
            <person name="Jamilloux V."/>
            <person name="Joet T."/>
            <person name="Labadie K."/>
            <person name="Lan T."/>
            <person name="Leclercq J."/>
            <person name="Lepelley M."/>
            <person name="Leroy T."/>
            <person name="Li L.T."/>
            <person name="Librado P."/>
            <person name="Lopez L."/>
            <person name="Munoz A."/>
            <person name="Noel B."/>
            <person name="Pallavicini A."/>
            <person name="Perrotta G."/>
            <person name="Poncet V."/>
            <person name="Pot D."/>
            <person name="Priyono X."/>
            <person name="Rigoreau M."/>
            <person name="Rouard M."/>
            <person name="Rozas J."/>
            <person name="Tranchant-Dubreuil C."/>
            <person name="VanBuren R."/>
            <person name="Zhang Q."/>
            <person name="Andrade A.C."/>
            <person name="Argout X."/>
            <person name="Bertrand B."/>
            <person name="de Kochko A."/>
            <person name="Graziosi G."/>
            <person name="Henry R.J."/>
            <person name="Jayarama X."/>
            <person name="Ming R."/>
            <person name="Nagai C."/>
            <person name="Rounsley S."/>
            <person name="Sankoff D."/>
            <person name="Giuliano G."/>
            <person name="Albert V.A."/>
            <person name="Wincker P."/>
            <person name="Lashermes P."/>
        </authorList>
    </citation>
    <scope>NUCLEOTIDE SEQUENCE [LARGE SCALE GENOMIC DNA]</scope>
    <source>
        <strain evidence="4">cv. DH200-94</strain>
    </source>
</reference>